<comment type="caution">
    <text evidence="1">The sequence shown here is derived from an EMBL/GenBank/DDBJ whole genome shotgun (WGS) entry which is preliminary data.</text>
</comment>
<gene>
    <name evidence="1" type="ORF">COJ15_34010</name>
</gene>
<organism evidence="1 2">
    <name type="scientific">Bacillus thuringiensis</name>
    <dbReference type="NCBI Taxonomy" id="1428"/>
    <lineage>
        <taxon>Bacteria</taxon>
        <taxon>Bacillati</taxon>
        <taxon>Bacillota</taxon>
        <taxon>Bacilli</taxon>
        <taxon>Bacillales</taxon>
        <taxon>Bacillaceae</taxon>
        <taxon>Bacillus</taxon>
        <taxon>Bacillus cereus group</taxon>
    </lineage>
</organism>
<dbReference type="AlphaFoldDB" id="A0A9X6WG20"/>
<dbReference type="EMBL" id="NUVX01000091">
    <property type="protein sequence ID" value="PFJ27639.1"/>
    <property type="molecule type" value="Genomic_DNA"/>
</dbReference>
<sequence>MNVCPSLSVKMFDFIGEEGRYPFPFFYGILGMNRKRTLWGSFSRHINSKESIEMLFSNLYQEKNLKKLIMLLFLHISNIK</sequence>
<proteinExistence type="predicted"/>
<accession>A0A9X6WG20</accession>
<protein>
    <submittedName>
        <fullName evidence="1">Uncharacterized protein</fullName>
    </submittedName>
</protein>
<name>A0A9X6WG20_BACTU</name>
<dbReference type="Proteomes" id="UP000224003">
    <property type="component" value="Unassembled WGS sequence"/>
</dbReference>
<evidence type="ECO:0000313" key="1">
    <source>
        <dbReference type="EMBL" id="PFJ27639.1"/>
    </source>
</evidence>
<reference evidence="1 2" key="1">
    <citation type="submission" date="2017-09" db="EMBL/GenBank/DDBJ databases">
        <title>Large-scale bioinformatics analysis of Bacillus genomes uncovers conserved roles of natural products in bacterial physiology.</title>
        <authorList>
            <consortium name="Agbiome Team Llc"/>
            <person name="Bleich R.M."/>
            <person name="Grubbs K.J."/>
            <person name="Santa Maria K.C."/>
            <person name="Allen S.E."/>
            <person name="Farag S."/>
            <person name="Shank E.A."/>
            <person name="Bowers A."/>
        </authorList>
    </citation>
    <scope>NUCLEOTIDE SEQUENCE [LARGE SCALE GENOMIC DNA]</scope>
    <source>
        <strain evidence="1 2">AFS085496</strain>
    </source>
</reference>
<evidence type="ECO:0000313" key="2">
    <source>
        <dbReference type="Proteomes" id="UP000224003"/>
    </source>
</evidence>